<organism evidence="10 11">
    <name type="scientific">Dinghuibacter silviterrae</name>
    <dbReference type="NCBI Taxonomy" id="1539049"/>
    <lineage>
        <taxon>Bacteria</taxon>
        <taxon>Pseudomonadati</taxon>
        <taxon>Bacteroidota</taxon>
        <taxon>Chitinophagia</taxon>
        <taxon>Chitinophagales</taxon>
        <taxon>Chitinophagaceae</taxon>
        <taxon>Dinghuibacter</taxon>
    </lineage>
</organism>
<proteinExistence type="predicted"/>
<dbReference type="EMBL" id="SODV01000002">
    <property type="protein sequence ID" value="TDW96165.1"/>
    <property type="molecule type" value="Genomic_DNA"/>
</dbReference>
<dbReference type="EC" id="2.7.13.3" evidence="2"/>
<evidence type="ECO:0000256" key="3">
    <source>
        <dbReference type="ARBA" id="ARBA00022553"/>
    </source>
</evidence>
<protein>
    <recommendedName>
        <fullName evidence="2">histidine kinase</fullName>
        <ecNumber evidence="2">2.7.13.3</ecNumber>
    </recommendedName>
</protein>
<dbReference type="Gene3D" id="3.30.450.20">
    <property type="entry name" value="PAS domain"/>
    <property type="match status" value="1"/>
</dbReference>
<sequence>MFLKAQTDTVFRSDTARARALLRESNAFRAKGDYAQGLDRCLQAEKIMASLRPDHLMGMCWVNIANVYQEMEGEGRTEVYVDKGISYCRMAYAYFDGTRDTSGLISSLNQMGVLFRDKARNFNHDWYYDTAFDEYLQALRLIDLSGKGVDSRAKLYNNISQVYLEHKNNLDSALAYLFMAVKANEAQKYPLGLTYNYGNIAHVYRNKHDYRQALVYARKMLGTARGLRQPERELNGLFEMYEVFRDAGRSDSALTYYISANQLNDSLTNIAKTRQVSELQTKYETAKKEAEIGRLRTERSAQNKEIVSLIATALLLGGLAAWMITLYNRVRKQGRQIAEQSTRLEVMMKELHHRVKNNLQVVSSLLSLQSYDVQDERASAALRESRQRVEAMSLIHQRLYNRDALTTVNLQEYLSDLAESLLASYGFERDTFDLDVSVHPEWLDVDKALPIGLIINEMVTNALKYAYPGIARPSLQIRITEEPLRLVCQVRDNGVGIDLDRWKQKTSSFGKQLITALCKQLRAEQTLVVDGGTAFTLTIPKQAA</sequence>
<keyword evidence="3" id="KW-0597">Phosphoprotein</keyword>
<keyword evidence="8" id="KW-0472">Membrane</keyword>
<keyword evidence="5" id="KW-0547">Nucleotide-binding</keyword>
<comment type="catalytic activity">
    <reaction evidence="1">
        <text>ATP + protein L-histidine = ADP + protein N-phospho-L-histidine.</text>
        <dbReference type="EC" id="2.7.13.3"/>
    </reaction>
</comment>
<feature type="transmembrane region" description="Helical" evidence="8">
    <location>
        <begin position="306"/>
        <end position="327"/>
    </location>
</feature>
<gene>
    <name evidence="10" type="ORF">EDB95_3988</name>
</gene>
<evidence type="ECO:0000256" key="4">
    <source>
        <dbReference type="ARBA" id="ARBA00022679"/>
    </source>
</evidence>
<dbReference type="SMART" id="SM00387">
    <property type="entry name" value="HATPase_c"/>
    <property type="match status" value="1"/>
</dbReference>
<dbReference type="PANTHER" id="PTHR41523:SF8">
    <property type="entry name" value="ETHYLENE RESPONSE SENSOR PROTEIN"/>
    <property type="match status" value="1"/>
</dbReference>
<evidence type="ECO:0000256" key="5">
    <source>
        <dbReference type="ARBA" id="ARBA00022741"/>
    </source>
</evidence>
<name>A0A4R8DFD0_9BACT</name>
<dbReference type="Gene3D" id="3.30.565.10">
    <property type="entry name" value="Histidine kinase-like ATPase, C-terminal domain"/>
    <property type="match status" value="1"/>
</dbReference>
<reference evidence="10 11" key="1">
    <citation type="submission" date="2019-03" db="EMBL/GenBank/DDBJ databases">
        <title>Genomic Encyclopedia of Type Strains, Phase IV (KMG-IV): sequencing the most valuable type-strain genomes for metagenomic binning, comparative biology and taxonomic classification.</title>
        <authorList>
            <person name="Goeker M."/>
        </authorList>
    </citation>
    <scope>NUCLEOTIDE SEQUENCE [LARGE SCALE GENOMIC DNA]</scope>
    <source>
        <strain evidence="10 11">DSM 100059</strain>
    </source>
</reference>
<dbReference type="SUPFAM" id="SSF55874">
    <property type="entry name" value="ATPase domain of HSP90 chaperone/DNA topoisomerase II/histidine kinase"/>
    <property type="match status" value="1"/>
</dbReference>
<dbReference type="SUPFAM" id="SSF48452">
    <property type="entry name" value="TPR-like"/>
    <property type="match status" value="2"/>
</dbReference>
<dbReference type="PANTHER" id="PTHR41523">
    <property type="entry name" value="TWO-COMPONENT SYSTEM SENSOR PROTEIN"/>
    <property type="match status" value="1"/>
</dbReference>
<comment type="caution">
    <text evidence="10">The sequence shown here is derived from an EMBL/GenBank/DDBJ whole genome shotgun (WGS) entry which is preliminary data.</text>
</comment>
<keyword evidence="8" id="KW-1133">Transmembrane helix</keyword>
<dbReference type="InterPro" id="IPR036890">
    <property type="entry name" value="HATPase_C_sf"/>
</dbReference>
<dbReference type="AlphaFoldDB" id="A0A4R8DFD0"/>
<keyword evidence="6 10" id="KW-0418">Kinase</keyword>
<keyword evidence="4" id="KW-0808">Transferase</keyword>
<keyword evidence="7" id="KW-0067">ATP-binding</keyword>
<dbReference type="Gene3D" id="1.25.40.10">
    <property type="entry name" value="Tetratricopeptide repeat domain"/>
    <property type="match status" value="1"/>
</dbReference>
<dbReference type="InterPro" id="IPR003594">
    <property type="entry name" value="HATPase_dom"/>
</dbReference>
<evidence type="ECO:0000256" key="1">
    <source>
        <dbReference type="ARBA" id="ARBA00000085"/>
    </source>
</evidence>
<feature type="domain" description="Histidine kinase/HSP90-like ATPase" evidence="9">
    <location>
        <begin position="446"/>
        <end position="543"/>
    </location>
</feature>
<dbReference type="InterPro" id="IPR011495">
    <property type="entry name" value="Sig_transdc_His_kin_sub2_dim/P"/>
</dbReference>
<dbReference type="GO" id="GO:0004673">
    <property type="term" value="F:protein histidine kinase activity"/>
    <property type="evidence" value="ECO:0007669"/>
    <property type="project" value="UniProtKB-EC"/>
</dbReference>
<dbReference type="Proteomes" id="UP000294498">
    <property type="component" value="Unassembled WGS sequence"/>
</dbReference>
<keyword evidence="11" id="KW-1185">Reference proteome</keyword>
<dbReference type="GO" id="GO:0005524">
    <property type="term" value="F:ATP binding"/>
    <property type="evidence" value="ECO:0007669"/>
    <property type="project" value="UniProtKB-KW"/>
</dbReference>
<accession>A0A4R8DFD0</accession>
<evidence type="ECO:0000313" key="11">
    <source>
        <dbReference type="Proteomes" id="UP000294498"/>
    </source>
</evidence>
<dbReference type="Pfam" id="PF07568">
    <property type="entry name" value="HisKA_2"/>
    <property type="match status" value="1"/>
</dbReference>
<evidence type="ECO:0000256" key="7">
    <source>
        <dbReference type="ARBA" id="ARBA00022840"/>
    </source>
</evidence>
<evidence type="ECO:0000313" key="10">
    <source>
        <dbReference type="EMBL" id="TDW96165.1"/>
    </source>
</evidence>
<keyword evidence="8" id="KW-0812">Transmembrane</keyword>
<dbReference type="Pfam" id="PF02518">
    <property type="entry name" value="HATPase_c"/>
    <property type="match status" value="1"/>
</dbReference>
<evidence type="ECO:0000256" key="2">
    <source>
        <dbReference type="ARBA" id="ARBA00012438"/>
    </source>
</evidence>
<evidence type="ECO:0000256" key="6">
    <source>
        <dbReference type="ARBA" id="ARBA00022777"/>
    </source>
</evidence>
<evidence type="ECO:0000259" key="9">
    <source>
        <dbReference type="SMART" id="SM00387"/>
    </source>
</evidence>
<dbReference type="InterPro" id="IPR011990">
    <property type="entry name" value="TPR-like_helical_dom_sf"/>
</dbReference>
<evidence type="ECO:0000256" key="8">
    <source>
        <dbReference type="SAM" id="Phobius"/>
    </source>
</evidence>